<dbReference type="Proteomes" id="UP000199658">
    <property type="component" value="Unassembled WGS sequence"/>
</dbReference>
<dbReference type="InterPro" id="IPR036641">
    <property type="entry name" value="HPT_dom_sf"/>
</dbReference>
<name>A0A1I6FXL4_9RHOB</name>
<evidence type="ECO:0000256" key="2">
    <source>
        <dbReference type="PROSITE-ProRule" id="PRU00110"/>
    </source>
</evidence>
<dbReference type="GO" id="GO:0004672">
    <property type="term" value="F:protein kinase activity"/>
    <property type="evidence" value="ECO:0007669"/>
    <property type="project" value="UniProtKB-ARBA"/>
</dbReference>
<organism evidence="4 5">
    <name type="scientific">Litoreibacter janthinus</name>
    <dbReference type="NCBI Taxonomy" id="670154"/>
    <lineage>
        <taxon>Bacteria</taxon>
        <taxon>Pseudomonadati</taxon>
        <taxon>Pseudomonadota</taxon>
        <taxon>Alphaproteobacteria</taxon>
        <taxon>Rhodobacterales</taxon>
        <taxon>Roseobacteraceae</taxon>
        <taxon>Litoreibacter</taxon>
    </lineage>
</organism>
<dbReference type="PROSITE" id="PS50894">
    <property type="entry name" value="HPT"/>
    <property type="match status" value="1"/>
</dbReference>
<keyword evidence="2" id="KW-0597">Phosphoprotein</keyword>
<dbReference type="SUPFAM" id="SSF47226">
    <property type="entry name" value="Histidine-containing phosphotransfer domain, HPT domain"/>
    <property type="match status" value="1"/>
</dbReference>
<feature type="modified residue" description="Phosphohistidine" evidence="2">
    <location>
        <position position="50"/>
    </location>
</feature>
<gene>
    <name evidence="4" type="ORF">SAMN04488002_0518</name>
</gene>
<sequence length="101" mass="11220">MLNWSRVAELKDDLGDDDFQEVTGLFLEEVEEKLKALILNAPQANADDLHFLKGSAANLGFEGFRALCEQMEQTPETASLDELRLLYEQSKSAFLDGLLAG</sequence>
<dbReference type="Gene3D" id="1.20.120.160">
    <property type="entry name" value="HPT domain"/>
    <property type="match status" value="1"/>
</dbReference>
<protein>
    <submittedName>
        <fullName evidence="4">Hpt protein</fullName>
    </submittedName>
</protein>
<dbReference type="GO" id="GO:0000160">
    <property type="term" value="P:phosphorelay signal transduction system"/>
    <property type="evidence" value="ECO:0007669"/>
    <property type="project" value="UniProtKB-KW"/>
</dbReference>
<feature type="domain" description="HPt" evidence="3">
    <location>
        <begin position="11"/>
        <end position="101"/>
    </location>
</feature>
<keyword evidence="1" id="KW-0902">Two-component regulatory system</keyword>
<proteinExistence type="predicted"/>
<evidence type="ECO:0000259" key="3">
    <source>
        <dbReference type="PROSITE" id="PS50894"/>
    </source>
</evidence>
<evidence type="ECO:0000313" key="5">
    <source>
        <dbReference type="Proteomes" id="UP000199658"/>
    </source>
</evidence>
<keyword evidence="5" id="KW-1185">Reference proteome</keyword>
<dbReference type="AlphaFoldDB" id="A0A1I6FXL4"/>
<evidence type="ECO:0000256" key="1">
    <source>
        <dbReference type="ARBA" id="ARBA00023012"/>
    </source>
</evidence>
<evidence type="ECO:0000313" key="4">
    <source>
        <dbReference type="EMBL" id="SFR34679.1"/>
    </source>
</evidence>
<dbReference type="OrthoDB" id="7867809at2"/>
<dbReference type="Pfam" id="PF01627">
    <property type="entry name" value="Hpt"/>
    <property type="match status" value="1"/>
</dbReference>
<reference evidence="5" key="1">
    <citation type="submission" date="2016-10" db="EMBL/GenBank/DDBJ databases">
        <authorList>
            <person name="Varghese N."/>
            <person name="Submissions S."/>
        </authorList>
    </citation>
    <scope>NUCLEOTIDE SEQUENCE [LARGE SCALE GENOMIC DNA]</scope>
    <source>
        <strain evidence="5">DSM 26921</strain>
    </source>
</reference>
<accession>A0A1I6FXL4</accession>
<dbReference type="EMBL" id="FOYO01000001">
    <property type="protein sequence ID" value="SFR34679.1"/>
    <property type="molecule type" value="Genomic_DNA"/>
</dbReference>
<dbReference type="InterPro" id="IPR008207">
    <property type="entry name" value="Sig_transdc_His_kin_Hpt_dom"/>
</dbReference>
<dbReference type="STRING" id="670154.SAMN04488002_0518"/>